<gene>
    <name evidence="7" type="ORF">FHS48_002824</name>
</gene>
<keyword evidence="8" id="KW-1185">Reference proteome</keyword>
<dbReference type="AlphaFoldDB" id="A0A7W9ZHP2"/>
<evidence type="ECO:0000256" key="2">
    <source>
        <dbReference type="ARBA" id="ARBA00005947"/>
    </source>
</evidence>
<dbReference type="InterPro" id="IPR000286">
    <property type="entry name" value="HDACs"/>
</dbReference>
<dbReference type="PRINTS" id="PR01270">
    <property type="entry name" value="HDASUPER"/>
</dbReference>
<dbReference type="Pfam" id="PF00850">
    <property type="entry name" value="Hist_deacetyl"/>
    <property type="match status" value="1"/>
</dbReference>
<proteinExistence type="inferred from homology"/>
<dbReference type="GO" id="GO:0004407">
    <property type="term" value="F:histone deacetylase activity"/>
    <property type="evidence" value="ECO:0007669"/>
    <property type="project" value="TreeGrafter"/>
</dbReference>
<evidence type="ECO:0000259" key="6">
    <source>
        <dbReference type="Pfam" id="PF00850"/>
    </source>
</evidence>
<evidence type="ECO:0000313" key="7">
    <source>
        <dbReference type="EMBL" id="MBB6211385.1"/>
    </source>
</evidence>
<dbReference type="GO" id="GO:0016787">
    <property type="term" value="F:hydrolase activity"/>
    <property type="evidence" value="ECO:0007669"/>
    <property type="project" value="UniProtKB-KW"/>
</dbReference>
<comment type="caution">
    <text evidence="7">The sequence shown here is derived from an EMBL/GenBank/DDBJ whole genome shotgun (WGS) entry which is preliminary data.</text>
</comment>
<dbReference type="InterPro" id="IPR037138">
    <property type="entry name" value="His_deacetylse_dom_sf"/>
</dbReference>
<dbReference type="PANTHER" id="PTHR10625">
    <property type="entry name" value="HISTONE DEACETYLASE HDAC1-RELATED"/>
    <property type="match status" value="1"/>
</dbReference>
<dbReference type="Gene3D" id="3.40.800.20">
    <property type="entry name" value="Histone deacetylase domain"/>
    <property type="match status" value="1"/>
</dbReference>
<dbReference type="Proteomes" id="UP000544872">
    <property type="component" value="Unassembled WGS sequence"/>
</dbReference>
<comment type="similarity">
    <text evidence="2">Belongs to the histone deacetylase family.</text>
</comment>
<dbReference type="SUPFAM" id="SSF52768">
    <property type="entry name" value="Arginase/deacetylase"/>
    <property type="match status" value="1"/>
</dbReference>
<name>A0A7W9ZHP2_NOVIT</name>
<keyword evidence="4" id="KW-0378">Hydrolase</keyword>
<keyword evidence="3" id="KW-0479">Metal-binding</keyword>
<keyword evidence="5" id="KW-0862">Zinc</keyword>
<evidence type="ECO:0000256" key="5">
    <source>
        <dbReference type="ARBA" id="ARBA00022833"/>
    </source>
</evidence>
<dbReference type="GO" id="GO:0046872">
    <property type="term" value="F:metal ion binding"/>
    <property type="evidence" value="ECO:0007669"/>
    <property type="project" value="UniProtKB-KW"/>
</dbReference>
<evidence type="ECO:0000256" key="1">
    <source>
        <dbReference type="ARBA" id="ARBA00001947"/>
    </source>
</evidence>
<dbReference type="GO" id="GO:0040029">
    <property type="term" value="P:epigenetic regulation of gene expression"/>
    <property type="evidence" value="ECO:0007669"/>
    <property type="project" value="TreeGrafter"/>
</dbReference>
<dbReference type="InterPro" id="IPR023696">
    <property type="entry name" value="Ureohydrolase_dom_sf"/>
</dbReference>
<reference evidence="7 8" key="1">
    <citation type="submission" date="2020-08" db="EMBL/GenBank/DDBJ databases">
        <title>Genomic Encyclopedia of Type Strains, Phase IV (KMG-IV): sequencing the most valuable type-strain genomes for metagenomic binning, comparative biology and taxonomic classification.</title>
        <authorList>
            <person name="Goeker M."/>
        </authorList>
    </citation>
    <scope>NUCLEOTIDE SEQUENCE [LARGE SCALE GENOMIC DNA]</scope>
    <source>
        <strain evidence="7 8">DSM 11590</strain>
    </source>
</reference>
<accession>A0A7W9ZHP2</accession>
<protein>
    <submittedName>
        <fullName evidence="7">Acetoin utilization deacetylase AcuC-like enzyme</fullName>
    </submittedName>
</protein>
<evidence type="ECO:0000313" key="8">
    <source>
        <dbReference type="Proteomes" id="UP000544872"/>
    </source>
</evidence>
<dbReference type="InterPro" id="IPR023801">
    <property type="entry name" value="His_deacetylse_dom"/>
</dbReference>
<evidence type="ECO:0000256" key="3">
    <source>
        <dbReference type="ARBA" id="ARBA00022723"/>
    </source>
</evidence>
<dbReference type="RefSeq" id="WP_184264203.1">
    <property type="nucleotide sequence ID" value="NZ_JACIIX010000011.1"/>
</dbReference>
<feature type="domain" description="Histone deacetylase" evidence="6">
    <location>
        <begin position="28"/>
        <end position="337"/>
    </location>
</feature>
<sequence length="344" mass="37139">MKAVYSPLHSRHDGGMELHRGELVPCYEMPRRADYILAAIEAAGLETLPPRPFTLETVLKVHDAAFVTFLRTAFDQWKAIGKDGFMLPSGFAARSMRQDVIPPGINGKLGYYCYDAGTPIVEGTWDAVLASAHCALTAAALVADGERSAYALCRPPGHHAGASTYGGYCFLNNAAIAAQYLRDHGSARVVVLDVDYHHGNGTQDIFWSREDVMTVSVHGSPETEYPFFRGFADERGEGKGEGFCHNFPLPRGTGWDEYSATLDQALAVIRDYAPDAVVISLGVDTYENDPISAFTLGQQHYPLIGAKIATLGLPTVFVQEGGYAVADIGTNVANVLTGFEQATA</sequence>
<organism evidence="7 8">
    <name type="scientific">Novispirillum itersonii</name>
    <name type="common">Aquaspirillum itersonii</name>
    <dbReference type="NCBI Taxonomy" id="189"/>
    <lineage>
        <taxon>Bacteria</taxon>
        <taxon>Pseudomonadati</taxon>
        <taxon>Pseudomonadota</taxon>
        <taxon>Alphaproteobacteria</taxon>
        <taxon>Rhodospirillales</taxon>
        <taxon>Novispirillaceae</taxon>
        <taxon>Novispirillum</taxon>
    </lineage>
</organism>
<evidence type="ECO:0000256" key="4">
    <source>
        <dbReference type="ARBA" id="ARBA00022801"/>
    </source>
</evidence>
<dbReference type="CDD" id="cd10001">
    <property type="entry name" value="HDAC_classII_APAH"/>
    <property type="match status" value="1"/>
</dbReference>
<dbReference type="PANTHER" id="PTHR10625:SF17">
    <property type="entry name" value="HISTONE DEACETYLASE 8"/>
    <property type="match status" value="1"/>
</dbReference>
<comment type="cofactor">
    <cofactor evidence="1">
        <name>Zn(2+)</name>
        <dbReference type="ChEBI" id="CHEBI:29105"/>
    </cofactor>
</comment>
<dbReference type="EMBL" id="JACIIX010000011">
    <property type="protein sequence ID" value="MBB6211385.1"/>
    <property type="molecule type" value="Genomic_DNA"/>
</dbReference>